<dbReference type="Proteomes" id="UP001597045">
    <property type="component" value="Unassembled WGS sequence"/>
</dbReference>
<dbReference type="EMBL" id="JBHTIS010000693">
    <property type="protein sequence ID" value="MFD1046536.1"/>
    <property type="molecule type" value="Genomic_DNA"/>
</dbReference>
<comment type="caution">
    <text evidence="2">The sequence shown here is derived from an EMBL/GenBank/DDBJ whole genome shotgun (WGS) entry which is preliminary data.</text>
</comment>
<proteinExistence type="predicted"/>
<feature type="transmembrane region" description="Helical" evidence="1">
    <location>
        <begin position="42"/>
        <end position="60"/>
    </location>
</feature>
<keyword evidence="1" id="KW-0812">Transmembrane</keyword>
<keyword evidence="1" id="KW-1133">Transmembrane helix</keyword>
<evidence type="ECO:0000256" key="1">
    <source>
        <dbReference type="SAM" id="Phobius"/>
    </source>
</evidence>
<protein>
    <submittedName>
        <fullName evidence="2">Uncharacterized protein</fullName>
    </submittedName>
</protein>
<sequence>MTVSSRSQLVQAVPIGWAAAEVFGFLQPGGHIEDAYSMAQQGYVFVMVLGIHLTAGAYLFDAKLSMRFMLGVTDASKPRKA</sequence>
<gene>
    <name evidence="2" type="ORF">ACFQ1S_13725</name>
</gene>
<organism evidence="2 3">
    <name type="scientific">Kibdelosporangium lantanae</name>
    <dbReference type="NCBI Taxonomy" id="1497396"/>
    <lineage>
        <taxon>Bacteria</taxon>
        <taxon>Bacillati</taxon>
        <taxon>Actinomycetota</taxon>
        <taxon>Actinomycetes</taxon>
        <taxon>Pseudonocardiales</taxon>
        <taxon>Pseudonocardiaceae</taxon>
        <taxon>Kibdelosporangium</taxon>
    </lineage>
</organism>
<evidence type="ECO:0000313" key="3">
    <source>
        <dbReference type="Proteomes" id="UP001597045"/>
    </source>
</evidence>
<accession>A0ABW3M7G1</accession>
<keyword evidence="1" id="KW-0472">Membrane</keyword>
<evidence type="ECO:0000313" key="2">
    <source>
        <dbReference type="EMBL" id="MFD1046536.1"/>
    </source>
</evidence>
<keyword evidence="3" id="KW-1185">Reference proteome</keyword>
<reference evidence="3" key="1">
    <citation type="journal article" date="2019" name="Int. J. Syst. Evol. Microbiol.">
        <title>The Global Catalogue of Microorganisms (GCM) 10K type strain sequencing project: providing services to taxonomists for standard genome sequencing and annotation.</title>
        <authorList>
            <consortium name="The Broad Institute Genomics Platform"/>
            <consortium name="The Broad Institute Genome Sequencing Center for Infectious Disease"/>
            <person name="Wu L."/>
            <person name="Ma J."/>
        </authorList>
    </citation>
    <scope>NUCLEOTIDE SEQUENCE [LARGE SCALE GENOMIC DNA]</scope>
    <source>
        <strain evidence="3">JCM 31486</strain>
    </source>
</reference>
<name>A0ABW3M7G1_9PSEU</name>